<dbReference type="InterPro" id="IPR029058">
    <property type="entry name" value="AB_hydrolase_fold"/>
</dbReference>
<dbReference type="EMBL" id="JACIHM010000002">
    <property type="protein sequence ID" value="MBB4446520.1"/>
    <property type="molecule type" value="Genomic_DNA"/>
</dbReference>
<evidence type="ECO:0000256" key="5">
    <source>
        <dbReference type="SAM" id="MobiDB-lite"/>
    </source>
</evidence>
<evidence type="ECO:0000313" key="8">
    <source>
        <dbReference type="EMBL" id="MBB4411829.1"/>
    </source>
</evidence>
<keyword evidence="4" id="KW-0472">Membrane</keyword>
<organism evidence="7 10">
    <name type="scientific">Aliirhizobium cellulosilyticum</name>
    <dbReference type="NCBI Taxonomy" id="393664"/>
    <lineage>
        <taxon>Bacteria</taxon>
        <taxon>Pseudomonadati</taxon>
        <taxon>Pseudomonadota</taxon>
        <taxon>Alphaproteobacteria</taxon>
        <taxon>Hyphomicrobiales</taxon>
        <taxon>Rhizobiaceae</taxon>
        <taxon>Aliirhizobium</taxon>
    </lineage>
</organism>
<comment type="subcellular location">
    <subcellularLocation>
        <location evidence="1">Endoplasmic reticulum</location>
    </subcellularLocation>
    <subcellularLocation>
        <location evidence="2">Membrane</location>
    </subcellularLocation>
</comment>
<dbReference type="PANTHER" id="PTHR48182">
    <property type="entry name" value="PROTEIN SERAC1"/>
    <property type="match status" value="1"/>
</dbReference>
<feature type="domain" description="AB hydrolase-1" evidence="6">
    <location>
        <begin position="34"/>
        <end position="223"/>
    </location>
</feature>
<evidence type="ECO:0000256" key="3">
    <source>
        <dbReference type="ARBA" id="ARBA00022824"/>
    </source>
</evidence>
<dbReference type="Proteomes" id="UP000576087">
    <property type="component" value="Unassembled WGS sequence"/>
</dbReference>
<evidence type="ECO:0000313" key="7">
    <source>
        <dbReference type="EMBL" id="MBB4348593.1"/>
    </source>
</evidence>
<evidence type="ECO:0000313" key="10">
    <source>
        <dbReference type="Proteomes" id="UP000520770"/>
    </source>
</evidence>
<comment type="caution">
    <text evidence="7">The sequence shown here is derived from an EMBL/GenBank/DDBJ whole genome shotgun (WGS) entry which is preliminary data.</text>
</comment>
<keyword evidence="3" id="KW-0256">Endoplasmic reticulum</keyword>
<proteinExistence type="predicted"/>
<keyword evidence="11" id="KW-1185">Reference proteome</keyword>
<dbReference type="GO" id="GO:0016020">
    <property type="term" value="C:membrane"/>
    <property type="evidence" value="ECO:0007669"/>
    <property type="project" value="UniProtKB-SubCell"/>
</dbReference>
<evidence type="ECO:0000259" key="6">
    <source>
        <dbReference type="Pfam" id="PF12697"/>
    </source>
</evidence>
<name>A0A7W6S7E1_9HYPH</name>
<dbReference type="InterPro" id="IPR052374">
    <property type="entry name" value="SERAC1"/>
</dbReference>
<dbReference type="PANTHER" id="PTHR48182:SF2">
    <property type="entry name" value="PROTEIN SERAC1"/>
    <property type="match status" value="1"/>
</dbReference>
<evidence type="ECO:0000313" key="12">
    <source>
        <dbReference type="Proteomes" id="UP000576087"/>
    </source>
</evidence>
<dbReference type="Pfam" id="PF12697">
    <property type="entry name" value="Abhydrolase_6"/>
    <property type="match status" value="1"/>
</dbReference>
<reference evidence="10 11" key="1">
    <citation type="submission" date="2020-08" db="EMBL/GenBank/DDBJ databases">
        <title>Genomic Encyclopedia of Type Strains, Phase IV (KMG-V): Genome sequencing to study the core and pangenomes of soil and plant-associated prokaryotes.</title>
        <authorList>
            <person name="Whitman W."/>
        </authorList>
    </citation>
    <scope>NUCLEOTIDE SEQUENCE [LARGE SCALE GENOMIC DNA]</scope>
    <source>
        <strain evidence="8 11">SEMIA 444</strain>
        <strain evidence="7 10">SEMIA 448</strain>
        <strain evidence="9 12">SEMIA 452</strain>
    </source>
</reference>
<sequence length="746" mass="82713">MSGLSKSTNAARQAASSLGFGLQPLRRSNSDTTVIFVHGILSDSEAAWGNPSWPSLLLEEEEILGAGVYVFTYRTGLISHTYSVSDATDALREYLSEFDIWKQRRIIFVCHSMGGIVIRRFIVANQARLAKTNPILGLFLVASPSLGSRDANMLSILSYAFSHSQAAILRFSQSNTTLDDLHRDFRTLLDSKILRIVGRELIEDRPIRIKRLFGLWRQVVEPFSASAYFHGEGYEPLKIPGSDHSSIVKPLSRTALQHQALVRFVRQSLEMGFGEPDHRPVVRDQESAGSQVTRETTTVEPPPLRLGPDNGTVFQSALSVKLTSGTTMPSDDANLERKAEIALELRAGRMIERMFASALVKNDVNPTAIFMAAAGLASSERQFELIAPWLRWVRDNRTAEEAAKLFEERLQPSWVYKTRMQATMAGWSGNWLFSVVDMSDRYHKEKFAYTYSMAYAHAAWKDQNENALRSIAGRLIDMNRHFFDYYNRDISVFDWLSAMKGIPPGNAKILLNEMVAKKAPSDMIYALLARLCLEPSKGAVPDLEVLIRAADSELSSQAMKALAFIPAQARTIRELKQDLLAKGSIGDVISAAIDLRLHAVDNLGALVSGSGGGELGYYAAWSLGQLAPGSPETRRYLRHGAIEHPDALIRAMCIVGLAASGAAEASQLVEAELADSRDLQKFCLLVARTYTEDITPLLHFLAETSEDRVYVPLLLTCFQRVFCDALRHASMHAPMLNDLQGLSDDP</sequence>
<protein>
    <submittedName>
        <fullName evidence="7">Pimeloyl-ACP methyl ester carboxylesterase</fullName>
    </submittedName>
</protein>
<dbReference type="EMBL" id="JACIGY010000002">
    <property type="protein sequence ID" value="MBB4411829.1"/>
    <property type="molecule type" value="Genomic_DNA"/>
</dbReference>
<dbReference type="SUPFAM" id="SSF53474">
    <property type="entry name" value="alpha/beta-Hydrolases"/>
    <property type="match status" value="1"/>
</dbReference>
<dbReference type="Gene3D" id="3.40.50.1820">
    <property type="entry name" value="alpha/beta hydrolase"/>
    <property type="match status" value="1"/>
</dbReference>
<evidence type="ECO:0000256" key="2">
    <source>
        <dbReference type="ARBA" id="ARBA00004370"/>
    </source>
</evidence>
<evidence type="ECO:0000256" key="4">
    <source>
        <dbReference type="ARBA" id="ARBA00023136"/>
    </source>
</evidence>
<dbReference type="RefSeq" id="WP_183823200.1">
    <property type="nucleotide sequence ID" value="NZ_JACIGW010000002.1"/>
</dbReference>
<dbReference type="EMBL" id="JACIGW010000002">
    <property type="protein sequence ID" value="MBB4348593.1"/>
    <property type="molecule type" value="Genomic_DNA"/>
</dbReference>
<gene>
    <name evidence="8" type="ORF">GGE31_002334</name>
    <name evidence="7" type="ORF">GGE33_002335</name>
    <name evidence="9" type="ORF">GGE35_002336</name>
</gene>
<accession>A0A7W6S7E1</accession>
<evidence type="ECO:0000313" key="11">
    <source>
        <dbReference type="Proteomes" id="UP000524535"/>
    </source>
</evidence>
<feature type="compositionally biased region" description="Basic and acidic residues" evidence="5">
    <location>
        <begin position="275"/>
        <end position="286"/>
    </location>
</feature>
<dbReference type="InterPro" id="IPR000073">
    <property type="entry name" value="AB_hydrolase_1"/>
</dbReference>
<dbReference type="Proteomes" id="UP000524535">
    <property type="component" value="Unassembled WGS sequence"/>
</dbReference>
<dbReference type="AlphaFoldDB" id="A0A7W6S7E1"/>
<dbReference type="Proteomes" id="UP000520770">
    <property type="component" value="Unassembled WGS sequence"/>
</dbReference>
<evidence type="ECO:0000256" key="1">
    <source>
        <dbReference type="ARBA" id="ARBA00004240"/>
    </source>
</evidence>
<evidence type="ECO:0000313" key="9">
    <source>
        <dbReference type="EMBL" id="MBB4446520.1"/>
    </source>
</evidence>
<feature type="region of interest" description="Disordered" evidence="5">
    <location>
        <begin position="275"/>
        <end position="310"/>
    </location>
</feature>